<organism evidence="1 2">
    <name type="scientific">Stutzerimonas stutzeri</name>
    <name type="common">Pseudomonas stutzeri</name>
    <dbReference type="NCBI Taxonomy" id="316"/>
    <lineage>
        <taxon>Bacteria</taxon>
        <taxon>Pseudomonadati</taxon>
        <taxon>Pseudomonadota</taxon>
        <taxon>Gammaproteobacteria</taxon>
        <taxon>Pseudomonadales</taxon>
        <taxon>Pseudomonadaceae</taxon>
        <taxon>Stutzerimonas</taxon>
    </lineage>
</organism>
<proteinExistence type="predicted"/>
<dbReference type="EMBL" id="JAODZE010000031">
    <property type="protein sequence ID" value="MDH0148659.1"/>
    <property type="molecule type" value="Genomic_DNA"/>
</dbReference>
<reference evidence="1" key="1">
    <citation type="submission" date="2022-09" db="EMBL/GenBank/DDBJ databases">
        <title>Intensive care unit water sources are persistently colonized with multi-drug resistant bacteria and are the site of extensive horizontal gene transfer of antibiotic resistance genes.</title>
        <authorList>
            <person name="Diorio-Toth L."/>
        </authorList>
    </citation>
    <scope>NUCLEOTIDE SEQUENCE</scope>
    <source>
        <strain evidence="1">GD04147</strain>
    </source>
</reference>
<dbReference type="RefSeq" id="WP_148256276.1">
    <property type="nucleotide sequence ID" value="NZ_BCAJ01000006.1"/>
</dbReference>
<accession>A0AA42HJ56</accession>
<evidence type="ECO:0000313" key="1">
    <source>
        <dbReference type="EMBL" id="MDH0148659.1"/>
    </source>
</evidence>
<gene>
    <name evidence="1" type="ORF">N7335_19905</name>
</gene>
<comment type="caution">
    <text evidence="1">The sequence shown here is derived from an EMBL/GenBank/DDBJ whole genome shotgun (WGS) entry which is preliminary data.</text>
</comment>
<evidence type="ECO:0000313" key="2">
    <source>
        <dbReference type="Proteomes" id="UP001158076"/>
    </source>
</evidence>
<sequence>MTQMLVDDSSVIAKLEAGEWWQGSLIHRSNIVDLVEHHPTCEWWVVASQACNIYNCDLQIVPVVELVGASVIQELGESRKGGHPREIDLSAKGSDRELLIKAESQKRIWIPRRLLAALEAPKFQVRNDRTEPFTYETQWLDKFSSWLARSYTRVALPDAFNIALGKSQIRNVLESRLAKKNHDDLYGIFMTITADDPDESGSELGALKPPYDLGILIACYENVDPQPILAQLKKQLFKDLIKDPESSDGSPTLTRAAVAIKLGVRIIEADIEVRPISDIYLSELLGPNTVRYNMVDHHSDSNESGR</sequence>
<dbReference type="Proteomes" id="UP001158076">
    <property type="component" value="Unassembled WGS sequence"/>
</dbReference>
<name>A0AA42HJ56_STUST</name>
<protein>
    <submittedName>
        <fullName evidence="1">Uncharacterized protein</fullName>
    </submittedName>
</protein>
<dbReference type="AlphaFoldDB" id="A0AA42HJ56"/>